<dbReference type="EMBL" id="JACORU010000009">
    <property type="protein sequence ID" value="MBC5767102.1"/>
    <property type="molecule type" value="Genomic_DNA"/>
</dbReference>
<accession>A0A923MDL8</accession>
<dbReference type="Proteomes" id="UP000596827">
    <property type="component" value="Unassembled WGS sequence"/>
</dbReference>
<organism evidence="2 3">
    <name type="scientific">Ramlibacter albus</name>
    <dbReference type="NCBI Taxonomy" id="2079448"/>
    <lineage>
        <taxon>Bacteria</taxon>
        <taxon>Pseudomonadati</taxon>
        <taxon>Pseudomonadota</taxon>
        <taxon>Betaproteobacteria</taxon>
        <taxon>Burkholderiales</taxon>
        <taxon>Comamonadaceae</taxon>
        <taxon>Ramlibacter</taxon>
    </lineage>
</organism>
<protein>
    <submittedName>
        <fullName evidence="2">PIN domain-containing protein</fullName>
    </submittedName>
</protein>
<dbReference type="CDD" id="cd18692">
    <property type="entry name" value="PIN_VapC-like"/>
    <property type="match status" value="1"/>
</dbReference>
<evidence type="ECO:0000259" key="1">
    <source>
        <dbReference type="Pfam" id="PF01850"/>
    </source>
</evidence>
<dbReference type="Pfam" id="PF01850">
    <property type="entry name" value="PIN"/>
    <property type="match status" value="1"/>
</dbReference>
<dbReference type="Gene3D" id="3.40.50.1010">
    <property type="entry name" value="5'-nuclease"/>
    <property type="match status" value="1"/>
</dbReference>
<dbReference type="InterPro" id="IPR002716">
    <property type="entry name" value="PIN_dom"/>
</dbReference>
<gene>
    <name evidence="2" type="ORF">H8R02_21730</name>
</gene>
<keyword evidence="3" id="KW-1185">Reference proteome</keyword>
<comment type="caution">
    <text evidence="2">The sequence shown here is derived from an EMBL/GenBank/DDBJ whole genome shotgun (WGS) entry which is preliminary data.</text>
</comment>
<dbReference type="SUPFAM" id="SSF88723">
    <property type="entry name" value="PIN domain-like"/>
    <property type="match status" value="1"/>
</dbReference>
<sequence length="139" mass="15415">MTKPTPAARFFLDTNVLLYLFSGETGKADRAEALLLERPTISVQVLNEFTSVALRKLSMGWDEVDESLAAIKASCAMESLTEETHETGCRLAQRYSLNVYDAMIAASALLAGCNVLYSEDMQHGLLLEKRLRIVDPFKP</sequence>
<evidence type="ECO:0000313" key="2">
    <source>
        <dbReference type="EMBL" id="MBC5767102.1"/>
    </source>
</evidence>
<dbReference type="AlphaFoldDB" id="A0A923MDL8"/>
<evidence type="ECO:0000313" key="3">
    <source>
        <dbReference type="Proteomes" id="UP000596827"/>
    </source>
</evidence>
<feature type="domain" description="PIN" evidence="1">
    <location>
        <begin position="11"/>
        <end position="120"/>
    </location>
</feature>
<proteinExistence type="predicted"/>
<dbReference type="InterPro" id="IPR029060">
    <property type="entry name" value="PIN-like_dom_sf"/>
</dbReference>
<reference evidence="2" key="1">
    <citation type="submission" date="2020-08" db="EMBL/GenBank/DDBJ databases">
        <title>Ramlibacter sp. GTP1 16S ribosomal RNA gene genome sequencing and assembly.</title>
        <authorList>
            <person name="Kang M."/>
        </authorList>
    </citation>
    <scope>NUCLEOTIDE SEQUENCE</scope>
    <source>
        <strain evidence="2">GTP1</strain>
    </source>
</reference>
<name>A0A923MDL8_9BURK</name>